<protein>
    <submittedName>
        <fullName evidence="1">Uncharacterized protein</fullName>
    </submittedName>
</protein>
<keyword evidence="2" id="KW-1185">Reference proteome</keyword>
<evidence type="ECO:0000313" key="2">
    <source>
        <dbReference type="Proteomes" id="UP001291623"/>
    </source>
</evidence>
<proteinExistence type="predicted"/>
<evidence type="ECO:0000313" key="1">
    <source>
        <dbReference type="EMBL" id="KAK4357827.1"/>
    </source>
</evidence>
<dbReference type="Proteomes" id="UP001291623">
    <property type="component" value="Unassembled WGS sequence"/>
</dbReference>
<dbReference type="AlphaFoldDB" id="A0AAE1RVI9"/>
<sequence length="174" mass="19216">MSIPLYYAPDRSVFHSPANSPPPNLSKFILQRSLTPYVSGFHSPANSLPPDLSAFFGDREREEDGSFFAIDSKFSSEVENMLDTTIGSLGPDTRNKVNFLGKQASQVSSASVHVFELQSSKGEKFFPTELEEGENIVEIVEKTLVHLSPFQTKNPSIQDDNDALITRSAPITLH</sequence>
<gene>
    <name evidence="1" type="ORF">RND71_023437</name>
</gene>
<organism evidence="1 2">
    <name type="scientific">Anisodus tanguticus</name>
    <dbReference type="NCBI Taxonomy" id="243964"/>
    <lineage>
        <taxon>Eukaryota</taxon>
        <taxon>Viridiplantae</taxon>
        <taxon>Streptophyta</taxon>
        <taxon>Embryophyta</taxon>
        <taxon>Tracheophyta</taxon>
        <taxon>Spermatophyta</taxon>
        <taxon>Magnoliopsida</taxon>
        <taxon>eudicotyledons</taxon>
        <taxon>Gunneridae</taxon>
        <taxon>Pentapetalae</taxon>
        <taxon>asterids</taxon>
        <taxon>lamiids</taxon>
        <taxon>Solanales</taxon>
        <taxon>Solanaceae</taxon>
        <taxon>Solanoideae</taxon>
        <taxon>Hyoscyameae</taxon>
        <taxon>Anisodus</taxon>
    </lineage>
</organism>
<comment type="caution">
    <text evidence="1">The sequence shown here is derived from an EMBL/GenBank/DDBJ whole genome shotgun (WGS) entry which is preliminary data.</text>
</comment>
<name>A0AAE1RVI9_9SOLA</name>
<accession>A0AAE1RVI9</accession>
<reference evidence="1" key="1">
    <citation type="submission" date="2023-12" db="EMBL/GenBank/DDBJ databases">
        <title>Genome assembly of Anisodus tanguticus.</title>
        <authorList>
            <person name="Wang Y.-J."/>
        </authorList>
    </citation>
    <scope>NUCLEOTIDE SEQUENCE</scope>
    <source>
        <strain evidence="1">KB-2021</strain>
        <tissue evidence="1">Leaf</tissue>
    </source>
</reference>
<dbReference type="EMBL" id="JAVYJV010000012">
    <property type="protein sequence ID" value="KAK4357827.1"/>
    <property type="molecule type" value="Genomic_DNA"/>
</dbReference>